<dbReference type="PANTHER" id="PTHR43591">
    <property type="entry name" value="METHYLTRANSFERASE"/>
    <property type="match status" value="1"/>
</dbReference>
<evidence type="ECO:0000313" key="3">
    <source>
        <dbReference type="Proteomes" id="UP000009227"/>
    </source>
</evidence>
<keyword evidence="3" id="KW-1185">Reference proteome</keyword>
<dbReference type="RefSeq" id="WP_013799547.1">
    <property type="nucleotide sequence ID" value="NC_015562.1"/>
</dbReference>
<dbReference type="CDD" id="cd02440">
    <property type="entry name" value="AdoMet_MTases"/>
    <property type="match status" value="1"/>
</dbReference>
<dbReference type="AlphaFoldDB" id="F6BF81"/>
<dbReference type="OrthoDB" id="147504at2157"/>
<proteinExistence type="predicted"/>
<dbReference type="Gene3D" id="3.40.50.150">
    <property type="entry name" value="Vaccinia Virus protein VP39"/>
    <property type="match status" value="1"/>
</dbReference>
<sequence length="211" mass="24064">MNIKEYIKSRWNEHAKNYDKIPAHGVNSEKDKKVVKNALKEILKRKMKILDVGCGTGFLSLILAELGHEVVGIDLSEGMLNKAREKAKNLGLDIEFMVGDAENLPFEDNTFDAIVERHILWTLPNPKKAIKEWMRVLKDGGKIILIESESRGVNVAKHHYDDDKVIKNLPFSNGLDLERFKEIANECNLTFKVETLDCEKINLMIVCEKTC</sequence>
<dbReference type="InterPro" id="IPR013216">
    <property type="entry name" value="Methyltransf_11"/>
</dbReference>
<dbReference type="GO" id="GO:0008757">
    <property type="term" value="F:S-adenosylmethionine-dependent methyltransferase activity"/>
    <property type="evidence" value="ECO:0007669"/>
    <property type="project" value="InterPro"/>
</dbReference>
<gene>
    <name evidence="2" type="ordered locus">Metig_1416</name>
</gene>
<dbReference type="PANTHER" id="PTHR43591:SF24">
    <property type="entry name" value="2-METHOXY-6-POLYPRENYL-1,4-BENZOQUINOL METHYLASE, MITOCHONDRIAL"/>
    <property type="match status" value="1"/>
</dbReference>
<keyword evidence="2" id="KW-0808">Transferase</keyword>
<dbReference type="STRING" id="880724.Metig_1416"/>
<name>F6BF81_METIK</name>
<dbReference type="HOGENOM" id="CLU_037990_4_1_2"/>
<evidence type="ECO:0000259" key="1">
    <source>
        <dbReference type="Pfam" id="PF08241"/>
    </source>
</evidence>
<dbReference type="GeneID" id="10644289"/>
<feature type="domain" description="Methyltransferase type 11" evidence="1">
    <location>
        <begin position="50"/>
        <end position="145"/>
    </location>
</feature>
<organism evidence="3">
    <name type="scientific">Methanotorris igneus (strain DSM 5666 / JCM 11834 / Kol 5)</name>
    <dbReference type="NCBI Taxonomy" id="880724"/>
    <lineage>
        <taxon>Archaea</taxon>
        <taxon>Methanobacteriati</taxon>
        <taxon>Methanobacteriota</taxon>
        <taxon>Methanomada group</taxon>
        <taxon>Methanococci</taxon>
        <taxon>Methanococcales</taxon>
        <taxon>Methanocaldococcaceae</taxon>
        <taxon>Methanotorris</taxon>
    </lineage>
</organism>
<dbReference type="Proteomes" id="UP000009227">
    <property type="component" value="Chromosome"/>
</dbReference>
<accession>F6BF81</accession>
<dbReference type="GO" id="GO:0032259">
    <property type="term" value="P:methylation"/>
    <property type="evidence" value="ECO:0007669"/>
    <property type="project" value="UniProtKB-KW"/>
</dbReference>
<reference evidence="2 3" key="1">
    <citation type="submission" date="2011-05" db="EMBL/GenBank/DDBJ databases">
        <title>Complete sequence of Methanotorris igneus Kol 5.</title>
        <authorList>
            <consortium name="US DOE Joint Genome Institute"/>
            <person name="Lucas S."/>
            <person name="Han J."/>
            <person name="Lapidus A."/>
            <person name="Cheng J.-F."/>
            <person name="Goodwin L."/>
            <person name="Pitluck S."/>
            <person name="Peters L."/>
            <person name="Mikhailova N."/>
            <person name="Chertkov O."/>
            <person name="Han C."/>
            <person name="Tapia R."/>
            <person name="Land M."/>
            <person name="Hauser L."/>
            <person name="Kyrpides N."/>
            <person name="Ivanova N."/>
            <person name="Pagani I."/>
            <person name="Sieprawska-Lupa M."/>
            <person name="Whitman W."/>
            <person name="Woyke T."/>
        </authorList>
    </citation>
    <scope>NUCLEOTIDE SEQUENCE [LARGE SCALE GENOMIC DNA]</scope>
    <source>
        <strain evidence="3">DSM 5666 / JCM 11834 / Kol 5</strain>
    </source>
</reference>
<dbReference type="Pfam" id="PF08241">
    <property type="entry name" value="Methyltransf_11"/>
    <property type="match status" value="1"/>
</dbReference>
<dbReference type="EMBL" id="CP002737">
    <property type="protein sequence ID" value="AEF96951.1"/>
    <property type="molecule type" value="Genomic_DNA"/>
</dbReference>
<protein>
    <submittedName>
        <fullName evidence="2">Methyltransferase type 11</fullName>
    </submittedName>
</protein>
<evidence type="ECO:0000313" key="2">
    <source>
        <dbReference type="EMBL" id="AEF96951.1"/>
    </source>
</evidence>
<keyword evidence="2" id="KW-0489">Methyltransferase</keyword>
<dbReference type="SUPFAM" id="SSF53335">
    <property type="entry name" value="S-adenosyl-L-methionine-dependent methyltransferases"/>
    <property type="match status" value="1"/>
</dbReference>
<dbReference type="KEGG" id="mig:Metig_1416"/>
<dbReference type="InterPro" id="IPR029063">
    <property type="entry name" value="SAM-dependent_MTases_sf"/>
</dbReference>